<feature type="transmembrane region" description="Helical" evidence="9">
    <location>
        <begin position="30"/>
        <end position="51"/>
    </location>
</feature>
<feature type="domain" description="Cation efflux protein cytoplasmic" evidence="11">
    <location>
        <begin position="225"/>
        <end position="299"/>
    </location>
</feature>
<protein>
    <submittedName>
        <fullName evidence="12">Cation diffusion facilitator family transporter</fullName>
    </submittedName>
</protein>
<keyword evidence="13" id="KW-1185">Reference proteome</keyword>
<feature type="transmembrane region" description="Helical" evidence="9">
    <location>
        <begin position="92"/>
        <end position="113"/>
    </location>
</feature>
<feature type="transmembrane region" description="Helical" evidence="9">
    <location>
        <begin position="192"/>
        <end position="211"/>
    </location>
</feature>
<evidence type="ECO:0000313" key="13">
    <source>
        <dbReference type="Proteomes" id="UP001597391"/>
    </source>
</evidence>
<feature type="transmembrane region" description="Helical" evidence="9">
    <location>
        <begin position="164"/>
        <end position="186"/>
    </location>
</feature>
<dbReference type="InterPro" id="IPR058533">
    <property type="entry name" value="Cation_efflux_TM"/>
</dbReference>
<keyword evidence="3" id="KW-0813">Transport</keyword>
<keyword evidence="6" id="KW-0406">Ion transport</keyword>
<evidence type="ECO:0000256" key="3">
    <source>
        <dbReference type="ARBA" id="ARBA00022448"/>
    </source>
</evidence>
<dbReference type="SUPFAM" id="SSF160240">
    <property type="entry name" value="Cation efflux protein cytoplasmic domain-like"/>
    <property type="match status" value="1"/>
</dbReference>
<dbReference type="InterPro" id="IPR002524">
    <property type="entry name" value="Cation_efflux"/>
</dbReference>
<evidence type="ECO:0000256" key="9">
    <source>
        <dbReference type="SAM" id="Phobius"/>
    </source>
</evidence>
<feature type="transmembrane region" description="Helical" evidence="9">
    <location>
        <begin position="63"/>
        <end position="80"/>
    </location>
</feature>
<reference evidence="13" key="1">
    <citation type="journal article" date="2019" name="Int. J. Syst. Evol. Microbiol.">
        <title>The Global Catalogue of Microorganisms (GCM) 10K type strain sequencing project: providing services to taxonomists for standard genome sequencing and annotation.</title>
        <authorList>
            <consortium name="The Broad Institute Genomics Platform"/>
            <consortium name="The Broad Institute Genome Sequencing Center for Infectious Disease"/>
            <person name="Wu L."/>
            <person name="Ma J."/>
        </authorList>
    </citation>
    <scope>NUCLEOTIDE SEQUENCE [LARGE SCALE GENOMIC DNA]</scope>
    <source>
        <strain evidence="13">KCTC 33576</strain>
    </source>
</reference>
<evidence type="ECO:0000259" key="10">
    <source>
        <dbReference type="Pfam" id="PF01545"/>
    </source>
</evidence>
<name>A0ABW5XCD0_9MICO</name>
<feature type="region of interest" description="Disordered" evidence="8">
    <location>
        <begin position="299"/>
        <end position="318"/>
    </location>
</feature>
<evidence type="ECO:0000256" key="6">
    <source>
        <dbReference type="ARBA" id="ARBA00023065"/>
    </source>
</evidence>
<dbReference type="EMBL" id="JBHUOP010000002">
    <property type="protein sequence ID" value="MFD2839956.1"/>
    <property type="molecule type" value="Genomic_DNA"/>
</dbReference>
<comment type="similarity">
    <text evidence="2">Belongs to the cation diffusion facilitator (CDF) transporter (TC 2.A.4) family. SLC30A subfamily.</text>
</comment>
<keyword evidence="5 9" id="KW-1133">Transmembrane helix</keyword>
<dbReference type="SUPFAM" id="SSF161111">
    <property type="entry name" value="Cation efflux protein transmembrane domain-like"/>
    <property type="match status" value="1"/>
</dbReference>
<feature type="transmembrane region" description="Helical" evidence="9">
    <location>
        <begin position="133"/>
        <end position="152"/>
    </location>
</feature>
<evidence type="ECO:0000256" key="7">
    <source>
        <dbReference type="ARBA" id="ARBA00023136"/>
    </source>
</evidence>
<organism evidence="12 13">
    <name type="scientific">Populibacterium corticicola</name>
    <dbReference type="NCBI Taxonomy" id="1812826"/>
    <lineage>
        <taxon>Bacteria</taxon>
        <taxon>Bacillati</taxon>
        <taxon>Actinomycetota</taxon>
        <taxon>Actinomycetes</taxon>
        <taxon>Micrococcales</taxon>
        <taxon>Jonesiaceae</taxon>
        <taxon>Populibacterium</taxon>
    </lineage>
</organism>
<proteinExistence type="inferred from homology"/>
<comment type="caution">
    <text evidence="12">The sequence shown here is derived from an EMBL/GenBank/DDBJ whole genome shotgun (WGS) entry which is preliminary data.</text>
</comment>
<dbReference type="Proteomes" id="UP001597391">
    <property type="component" value="Unassembled WGS sequence"/>
</dbReference>
<accession>A0ABW5XCD0</accession>
<evidence type="ECO:0000256" key="2">
    <source>
        <dbReference type="ARBA" id="ARBA00008873"/>
    </source>
</evidence>
<evidence type="ECO:0000256" key="8">
    <source>
        <dbReference type="SAM" id="MobiDB-lite"/>
    </source>
</evidence>
<evidence type="ECO:0000256" key="1">
    <source>
        <dbReference type="ARBA" id="ARBA00004141"/>
    </source>
</evidence>
<dbReference type="InterPro" id="IPR027469">
    <property type="entry name" value="Cation_efflux_TMD_sf"/>
</dbReference>
<keyword evidence="7 9" id="KW-0472">Membrane</keyword>
<keyword evidence="4 9" id="KW-0812">Transmembrane</keyword>
<evidence type="ECO:0000256" key="5">
    <source>
        <dbReference type="ARBA" id="ARBA00022989"/>
    </source>
</evidence>
<dbReference type="PANTHER" id="PTHR11562:SF17">
    <property type="entry name" value="RE54080P-RELATED"/>
    <property type="match status" value="1"/>
</dbReference>
<evidence type="ECO:0000259" key="11">
    <source>
        <dbReference type="Pfam" id="PF16916"/>
    </source>
</evidence>
<gene>
    <name evidence="12" type="ORF">ACFSYH_05145</name>
</gene>
<dbReference type="InterPro" id="IPR027470">
    <property type="entry name" value="Cation_efflux_CTD"/>
</dbReference>
<evidence type="ECO:0000313" key="12">
    <source>
        <dbReference type="EMBL" id="MFD2839956.1"/>
    </source>
</evidence>
<sequence length="318" mass="33671">MAHDHSQHSNDHGHAHVTALTAGAAHKKPLIIALGLTATFMVVELIVGFSINSLALISDGAHMGTDVIGLTMALVAIALANRKTTSDRTFGFYRIEVLAALANGLLLFGVAGYVVFEAVERFREPTAIPSTPLLVTAVLGLIVNIISFRLLAAGSKESINLKGASLEVLGDLIGSVGVILAAILLYFTGWNWIDPVIGVAVGLFILPRTWVLMRQALRILIEAAPKGLDVDTMRARITQLDGVNQVHDLHVWTITSGLVSASAHVVMDTDARTADVLPRVLKLLEGEYGIDHATVQCEPGSASGSDGSLCGHDEKGLI</sequence>
<dbReference type="Pfam" id="PF01545">
    <property type="entry name" value="Cation_efflux"/>
    <property type="match status" value="1"/>
</dbReference>
<dbReference type="InterPro" id="IPR036837">
    <property type="entry name" value="Cation_efflux_CTD_sf"/>
</dbReference>
<dbReference type="Gene3D" id="1.20.1510.10">
    <property type="entry name" value="Cation efflux protein transmembrane domain"/>
    <property type="match status" value="1"/>
</dbReference>
<dbReference type="RefSeq" id="WP_377465569.1">
    <property type="nucleotide sequence ID" value="NZ_JBHUOP010000002.1"/>
</dbReference>
<dbReference type="InterPro" id="IPR050681">
    <property type="entry name" value="CDF/SLC30A"/>
</dbReference>
<evidence type="ECO:0000256" key="4">
    <source>
        <dbReference type="ARBA" id="ARBA00022692"/>
    </source>
</evidence>
<feature type="domain" description="Cation efflux protein transmembrane" evidence="10">
    <location>
        <begin position="30"/>
        <end position="221"/>
    </location>
</feature>
<dbReference type="PANTHER" id="PTHR11562">
    <property type="entry name" value="CATION EFFLUX PROTEIN/ ZINC TRANSPORTER"/>
    <property type="match status" value="1"/>
</dbReference>
<dbReference type="NCBIfam" id="TIGR01297">
    <property type="entry name" value="CDF"/>
    <property type="match status" value="1"/>
</dbReference>
<comment type="subcellular location">
    <subcellularLocation>
        <location evidence="1">Membrane</location>
        <topology evidence="1">Multi-pass membrane protein</topology>
    </subcellularLocation>
</comment>
<dbReference type="Pfam" id="PF16916">
    <property type="entry name" value="ZT_dimer"/>
    <property type="match status" value="1"/>
</dbReference>